<comment type="caution">
    <text evidence="3">The sequence shown here is derived from an EMBL/GenBank/DDBJ whole genome shotgun (WGS) entry which is preliminary data.</text>
</comment>
<evidence type="ECO:0000313" key="3">
    <source>
        <dbReference type="EMBL" id="MFH6771084.1"/>
    </source>
</evidence>
<name>A0ABW7MW74_9FLAO</name>
<dbReference type="NCBIfam" id="TIGR04183">
    <property type="entry name" value="Por_Secre_tail"/>
    <property type="match status" value="1"/>
</dbReference>
<feature type="domain" description="Secretion system C-terminal sorting" evidence="2">
    <location>
        <begin position="372"/>
        <end position="441"/>
    </location>
</feature>
<proteinExistence type="predicted"/>
<evidence type="ECO:0000259" key="2">
    <source>
        <dbReference type="Pfam" id="PF18962"/>
    </source>
</evidence>
<sequence>MKKITLLLFITIISIGYSQTNTNYTFTFEDGTNGSDISYWNVFEGDTPAPEVVTNPDPDGVNTDASTKVLKLNVLTGNACYAGAETVHGTVGVWSLDNSTTTFSMMVNKSTIGRIGIKFVGEYDGSGYPTVFELTSQSNTVVNQWETLSWDISSYAPSVNIDQIVIFTDFTCGDPNRSSDSVTYIDNMSFTANKKAEPVLPVFVTSWNVDFETASGFVGDNVTSFSEVANPDNSGINTSATVAEINGINVGLYSNAQYTLPSGSYFDFAGNDKGFSLKVRGPRAIPVKLKVEVAGNGATVDANYTDVGNWQTLFFDFTTYNARSWDKFVLFFDIESAPSANGADDIFNFDDVVFGAYNTLSTKPVVQIDSQIYPNPTQNSWLIRTQNSDINRISLYSILGKHVVAMNASGRTAKIDGSSLRTGIYFAVIETTIGSKTVKLVKI</sequence>
<protein>
    <submittedName>
        <fullName evidence="3">T9SS type A sorting domain-containing protein</fullName>
    </submittedName>
</protein>
<organism evidence="3 4">
    <name type="scientific">Gaetbulibacter aestuarii</name>
    <dbReference type="NCBI Taxonomy" id="1502358"/>
    <lineage>
        <taxon>Bacteria</taxon>
        <taxon>Pseudomonadati</taxon>
        <taxon>Bacteroidota</taxon>
        <taxon>Flavobacteriia</taxon>
        <taxon>Flavobacteriales</taxon>
        <taxon>Flavobacteriaceae</taxon>
        <taxon>Gaetbulibacter</taxon>
    </lineage>
</organism>
<keyword evidence="4" id="KW-1185">Reference proteome</keyword>
<dbReference type="InterPro" id="IPR026444">
    <property type="entry name" value="Secre_tail"/>
</dbReference>
<dbReference type="Proteomes" id="UP001610100">
    <property type="component" value="Unassembled WGS sequence"/>
</dbReference>
<gene>
    <name evidence="3" type="ORF">V8G58_03990</name>
</gene>
<keyword evidence="1" id="KW-0732">Signal</keyword>
<reference evidence="3 4" key="1">
    <citation type="submission" date="2024-02" db="EMBL/GenBank/DDBJ databases">
        <title>A Gaetbulibacter species isolated from tidal flats and genomic insights of their niches.</title>
        <authorList>
            <person name="Ye Y."/>
        </authorList>
    </citation>
    <scope>NUCLEOTIDE SEQUENCE [LARGE SCALE GENOMIC DNA]</scope>
    <source>
        <strain evidence="3 4">KYW382</strain>
    </source>
</reference>
<dbReference type="RefSeq" id="WP_344739964.1">
    <property type="nucleotide sequence ID" value="NZ_BAABAY010000001.1"/>
</dbReference>
<evidence type="ECO:0000256" key="1">
    <source>
        <dbReference type="ARBA" id="ARBA00022729"/>
    </source>
</evidence>
<accession>A0ABW7MW74</accession>
<dbReference type="Pfam" id="PF18962">
    <property type="entry name" value="Por_Secre_tail"/>
    <property type="match status" value="1"/>
</dbReference>
<evidence type="ECO:0000313" key="4">
    <source>
        <dbReference type="Proteomes" id="UP001610100"/>
    </source>
</evidence>
<dbReference type="EMBL" id="JBAWKB010000001">
    <property type="protein sequence ID" value="MFH6771084.1"/>
    <property type="molecule type" value="Genomic_DNA"/>
</dbReference>